<dbReference type="EMBL" id="JABSTV010001254">
    <property type="protein sequence ID" value="KAH7938760.1"/>
    <property type="molecule type" value="Genomic_DNA"/>
</dbReference>
<reference evidence="1" key="1">
    <citation type="journal article" date="2020" name="Cell">
        <title>Large-Scale Comparative Analyses of Tick Genomes Elucidate Their Genetic Diversity and Vector Capacities.</title>
        <authorList>
            <consortium name="Tick Genome and Microbiome Consortium (TIGMIC)"/>
            <person name="Jia N."/>
            <person name="Wang J."/>
            <person name="Shi W."/>
            <person name="Du L."/>
            <person name="Sun Y."/>
            <person name="Zhan W."/>
            <person name="Jiang J.F."/>
            <person name="Wang Q."/>
            <person name="Zhang B."/>
            <person name="Ji P."/>
            <person name="Bell-Sakyi L."/>
            <person name="Cui X.M."/>
            <person name="Yuan T.T."/>
            <person name="Jiang B.G."/>
            <person name="Yang W.F."/>
            <person name="Lam T.T."/>
            <person name="Chang Q.C."/>
            <person name="Ding S.J."/>
            <person name="Wang X.J."/>
            <person name="Zhu J.G."/>
            <person name="Ruan X.D."/>
            <person name="Zhao L."/>
            <person name="Wei J.T."/>
            <person name="Ye R.Z."/>
            <person name="Que T.C."/>
            <person name="Du C.H."/>
            <person name="Zhou Y.H."/>
            <person name="Cheng J.X."/>
            <person name="Dai P.F."/>
            <person name="Guo W.B."/>
            <person name="Han X.H."/>
            <person name="Huang E.J."/>
            <person name="Li L.F."/>
            <person name="Wei W."/>
            <person name="Gao Y.C."/>
            <person name="Liu J.Z."/>
            <person name="Shao H.Z."/>
            <person name="Wang X."/>
            <person name="Wang C.C."/>
            <person name="Yang T.C."/>
            <person name="Huo Q.B."/>
            <person name="Li W."/>
            <person name="Chen H.Y."/>
            <person name="Chen S.E."/>
            <person name="Zhou L.G."/>
            <person name="Ni X.B."/>
            <person name="Tian J.H."/>
            <person name="Sheng Y."/>
            <person name="Liu T."/>
            <person name="Pan Y.S."/>
            <person name="Xia L.Y."/>
            <person name="Li J."/>
            <person name="Zhao F."/>
            <person name="Cao W.C."/>
        </authorList>
    </citation>
    <scope>NUCLEOTIDE SEQUENCE</scope>
    <source>
        <strain evidence="1">Rsan-2018</strain>
    </source>
</reference>
<dbReference type="Proteomes" id="UP000821837">
    <property type="component" value="Chromosome 8"/>
</dbReference>
<sequence length="496" mass="55198">MATALARRTWGCPGAPNTRNAFVYFVTASVKYDLPSAVHVTFERHKSAVLLWIDTTCTTEKPAGLFTAALRAAREALRAHGSSTASTADAADVEHLYAKLCERFAEVSRVNVTCTLANESDAFDRDVWNVGDLRAAMSAIGRSPKSVESVSVEGVGRIRLLHDLFASDEGPVDVKVAYLVQESVARAVERFYAWYDGSPQGVFDNCVEGLFRAPHVWHTFAVEVLTSPEKDAEARRAFQVVKDAVLSDCQRSFLFDADDAGRLRRFFNDLALVTPAEASETRVAIPEPTDIYAENLLALRACEFETANLSEHSDDPVNDQGLRFVDDRRLLMTSSLYAHIRAACSHDRDIANVLRVGNTYAEGIWHATLYGVKWSPKTRANIDRFKACLAQHYFGEADRRSELEQLTVAALGIVSVANALRSPDCNVLRPVWSLWRLSRAQFVYTLSSYYRCPKARSPRSVRLINAPLTYVRDFGEAFGCASTSRMTKAQRCQMQN</sequence>
<reference evidence="1" key="2">
    <citation type="submission" date="2021-09" db="EMBL/GenBank/DDBJ databases">
        <authorList>
            <person name="Jia N."/>
            <person name="Wang J."/>
            <person name="Shi W."/>
            <person name="Du L."/>
            <person name="Sun Y."/>
            <person name="Zhan W."/>
            <person name="Jiang J."/>
            <person name="Wang Q."/>
            <person name="Zhang B."/>
            <person name="Ji P."/>
            <person name="Sakyi L.B."/>
            <person name="Cui X."/>
            <person name="Yuan T."/>
            <person name="Jiang B."/>
            <person name="Yang W."/>
            <person name="Lam T.T.-Y."/>
            <person name="Chang Q."/>
            <person name="Ding S."/>
            <person name="Wang X."/>
            <person name="Zhu J."/>
            <person name="Ruan X."/>
            <person name="Zhao L."/>
            <person name="Wei J."/>
            <person name="Que T."/>
            <person name="Du C."/>
            <person name="Cheng J."/>
            <person name="Dai P."/>
            <person name="Han X."/>
            <person name="Huang E."/>
            <person name="Gao Y."/>
            <person name="Liu J."/>
            <person name="Shao H."/>
            <person name="Ye R."/>
            <person name="Li L."/>
            <person name="Wei W."/>
            <person name="Wang X."/>
            <person name="Wang C."/>
            <person name="Huo Q."/>
            <person name="Li W."/>
            <person name="Guo W."/>
            <person name="Chen H."/>
            <person name="Chen S."/>
            <person name="Zhou L."/>
            <person name="Zhou L."/>
            <person name="Ni X."/>
            <person name="Tian J."/>
            <person name="Zhou Y."/>
            <person name="Sheng Y."/>
            <person name="Liu T."/>
            <person name="Pan Y."/>
            <person name="Xia L."/>
            <person name="Li J."/>
            <person name="Zhao F."/>
            <person name="Cao W."/>
        </authorList>
    </citation>
    <scope>NUCLEOTIDE SEQUENCE</scope>
    <source>
        <strain evidence="1">Rsan-2018</strain>
        <tissue evidence="1">Larvae</tissue>
    </source>
</reference>
<organism evidence="1 2">
    <name type="scientific">Rhipicephalus sanguineus</name>
    <name type="common">Brown dog tick</name>
    <name type="synonym">Ixodes sanguineus</name>
    <dbReference type="NCBI Taxonomy" id="34632"/>
    <lineage>
        <taxon>Eukaryota</taxon>
        <taxon>Metazoa</taxon>
        <taxon>Ecdysozoa</taxon>
        <taxon>Arthropoda</taxon>
        <taxon>Chelicerata</taxon>
        <taxon>Arachnida</taxon>
        <taxon>Acari</taxon>
        <taxon>Parasitiformes</taxon>
        <taxon>Ixodida</taxon>
        <taxon>Ixodoidea</taxon>
        <taxon>Ixodidae</taxon>
        <taxon>Rhipicephalinae</taxon>
        <taxon>Rhipicephalus</taxon>
        <taxon>Rhipicephalus</taxon>
    </lineage>
</organism>
<evidence type="ECO:0000313" key="1">
    <source>
        <dbReference type="EMBL" id="KAH7938760.1"/>
    </source>
</evidence>
<accession>A0A9D4PCV9</accession>
<evidence type="ECO:0000313" key="2">
    <source>
        <dbReference type="Proteomes" id="UP000821837"/>
    </source>
</evidence>
<comment type="caution">
    <text evidence="1">The sequence shown here is derived from an EMBL/GenBank/DDBJ whole genome shotgun (WGS) entry which is preliminary data.</text>
</comment>
<name>A0A9D4PCV9_RHISA</name>
<proteinExistence type="predicted"/>
<protein>
    <submittedName>
        <fullName evidence="1">Uncharacterized protein</fullName>
    </submittedName>
</protein>
<keyword evidence="2" id="KW-1185">Reference proteome</keyword>
<dbReference type="AlphaFoldDB" id="A0A9D4PCV9"/>
<gene>
    <name evidence="1" type="ORF">HPB52_000295</name>
</gene>